<organism evidence="1 2">
    <name type="scientific">Selenomonas bovis</name>
    <dbReference type="NCBI Taxonomy" id="416586"/>
    <lineage>
        <taxon>Bacteria</taxon>
        <taxon>Bacillati</taxon>
        <taxon>Bacillota</taxon>
        <taxon>Negativicutes</taxon>
        <taxon>Selenomonadales</taxon>
        <taxon>Selenomonadaceae</taxon>
        <taxon>Selenomonas</taxon>
    </lineage>
</organism>
<name>A0A848B943_9FIRM</name>
<evidence type="ECO:0000313" key="2">
    <source>
        <dbReference type="Proteomes" id="UP000543804"/>
    </source>
</evidence>
<dbReference type="EMBL" id="JABAFA010000001">
    <property type="protein sequence ID" value="NMD97887.1"/>
    <property type="molecule type" value="Genomic_DNA"/>
</dbReference>
<keyword evidence="2" id="KW-1185">Reference proteome</keyword>
<dbReference type="AlphaFoldDB" id="A0A848B943"/>
<dbReference type="RefSeq" id="WP_170076826.1">
    <property type="nucleotide sequence ID" value="NZ_JABAFA010000001.1"/>
</dbReference>
<dbReference type="Proteomes" id="UP000543804">
    <property type="component" value="Unassembled WGS sequence"/>
</dbReference>
<reference evidence="1 2" key="1">
    <citation type="submission" date="2020-04" db="EMBL/GenBank/DDBJ databases">
        <authorList>
            <person name="Hitch T.C.A."/>
            <person name="Wylensek D."/>
            <person name="Clavel T."/>
        </authorList>
    </citation>
    <scope>NUCLEOTIDE SEQUENCE [LARGE SCALE GENOMIC DNA]</scope>
    <source>
        <strain evidence="1 2">PG-130-P53-12</strain>
    </source>
</reference>
<evidence type="ECO:0000313" key="1">
    <source>
        <dbReference type="EMBL" id="NMD97887.1"/>
    </source>
</evidence>
<proteinExistence type="predicted"/>
<protein>
    <recommendedName>
        <fullName evidence="3">Lysine-N-methylase</fullName>
    </recommendedName>
</protein>
<accession>A0A848B943</accession>
<evidence type="ECO:0008006" key="3">
    <source>
        <dbReference type="Google" id="ProtNLM"/>
    </source>
</evidence>
<sequence>MENHTALTVWPTYLAGFRCERPDCPLGRTAADAPCPALRDIRIHAVCERSLRLDCPRAAHYVLAAPESFHFESQRLPAAALSPANRQLASLAEPRPEHAFLLDLQRTSLRLLKAQAYPLDARLVLLGIYLEDAVAYIEDGRGYKLGELVKSYASPLFAARFHEALKNIAFEPLAHLDFLIGILKRLTDAQDLALDAADLALVRRAYRLDGPPDLDRVRRTYALNRRAFERAALTMPHFPERLLLHQFYTELYPCAVPGGIIHNYWLFVLSCKLAELLLTAHAALERQQLTTAHLAEAIAKTTRLPQTRSGLSVLERTLDGREDDSLRLFRLLYHIPQIKS</sequence>
<gene>
    <name evidence="1" type="ORF">HF878_00105</name>
</gene>
<comment type="caution">
    <text evidence="1">The sequence shown here is derived from an EMBL/GenBank/DDBJ whole genome shotgun (WGS) entry which is preliminary data.</text>
</comment>